<keyword evidence="3 6" id="KW-0238">DNA-binding</keyword>
<reference evidence="9 10" key="1">
    <citation type="journal article" date="2018" name="PLoS Genet.">
        <title>Population sequencing reveals clonal diversity and ancestral inbreeding in the grapevine cultivar Chardonnay.</title>
        <authorList>
            <person name="Roach M.J."/>
            <person name="Johnson D.L."/>
            <person name="Bohlmann J."/>
            <person name="van Vuuren H.J."/>
            <person name="Jones S.J."/>
            <person name="Pretorius I.S."/>
            <person name="Schmidt S.A."/>
            <person name="Borneman A.R."/>
        </authorList>
    </citation>
    <scope>NUCLEOTIDE SEQUENCE [LARGE SCALE GENOMIC DNA]</scope>
    <source>
        <strain evidence="10">cv. Chardonnay</strain>
        <tissue evidence="9">Leaf</tissue>
    </source>
</reference>
<evidence type="ECO:0000256" key="4">
    <source>
        <dbReference type="ARBA" id="ARBA00023163"/>
    </source>
</evidence>
<dbReference type="EMBL" id="QGNW01001791">
    <property type="protein sequence ID" value="RVW30613.1"/>
    <property type="molecule type" value="Genomic_DNA"/>
</dbReference>
<accession>A0A438D579</accession>
<dbReference type="InterPro" id="IPR039605">
    <property type="entry name" value="AHL"/>
</dbReference>
<evidence type="ECO:0000313" key="10">
    <source>
        <dbReference type="Proteomes" id="UP000288805"/>
    </source>
</evidence>
<dbReference type="InterPro" id="IPR005175">
    <property type="entry name" value="PPC_dom"/>
</dbReference>
<dbReference type="Gene3D" id="3.30.1330.80">
    <property type="entry name" value="Hypothetical protein, similar to alpha- acetolactate decarboxylase, domain 2"/>
    <property type="match status" value="1"/>
</dbReference>
<evidence type="ECO:0000256" key="6">
    <source>
        <dbReference type="RuleBase" id="RU367031"/>
    </source>
</evidence>
<comment type="function">
    <text evidence="1 6">Transcription factor that specifically binds AT-rich DNA sequences related to the nuclear matrix attachment regions (MARs).</text>
</comment>
<evidence type="ECO:0000256" key="3">
    <source>
        <dbReference type="ARBA" id="ARBA00023125"/>
    </source>
</evidence>
<dbReference type="SUPFAM" id="SSF117856">
    <property type="entry name" value="AF0104/ALDC/Ptd012-like"/>
    <property type="match status" value="1"/>
</dbReference>
<evidence type="ECO:0000256" key="7">
    <source>
        <dbReference type="SAM" id="MobiDB-lite"/>
    </source>
</evidence>
<name>A0A438D579_VITVI</name>
<feature type="region of interest" description="Disordered" evidence="7">
    <location>
        <begin position="1"/>
        <end position="143"/>
    </location>
</feature>
<keyword evidence="2 6" id="KW-0805">Transcription regulation</keyword>
<feature type="compositionally biased region" description="Low complexity" evidence="7">
    <location>
        <begin position="104"/>
        <end position="128"/>
    </location>
</feature>
<comment type="domain">
    <text evidence="6">The PPC domain mediates interactions between AHL proteins.</text>
</comment>
<evidence type="ECO:0000256" key="5">
    <source>
        <dbReference type="ARBA" id="ARBA00023242"/>
    </source>
</evidence>
<comment type="caution">
    <text evidence="9">The sequence shown here is derived from an EMBL/GenBank/DDBJ whole genome shotgun (WGS) entry which is preliminary data.</text>
</comment>
<keyword evidence="5 6" id="KW-0539">Nucleus</keyword>
<gene>
    <name evidence="9" type="primary">AHL11_1</name>
    <name evidence="9" type="ORF">CK203_097629</name>
</gene>
<comment type="subcellular location">
    <subcellularLocation>
        <location evidence="6">Nucleus</location>
    </subcellularLocation>
</comment>
<dbReference type="SMART" id="SM00384">
    <property type="entry name" value="AT_hook"/>
    <property type="match status" value="2"/>
</dbReference>
<sequence length="383" mass="39735">MDRRDAMAMPGSGSYYMQRGMAGSGSGSGPQPGLHGSPGIRSLSNPSMPFQPNIGGGGSMGSTLPVEPSSVISTHGVNVGAPSTLLPPSEPVKRKRGRPRKYGPDGTVSLALSPSSATSPGTLTASTQKRGRGRPPGTGRKQQLASLGEWLSGSAGMGFTPHVITVAVGEDVATKIMSFSQQGPRAICILSANGAVSTVTLRQPSTSGGTVTYEGRFEILCLSGSYLLTDNGGSRNRTGGLSVSLASLMVVSLVVELEECLQQQVLFSLDHASTIFLDCDLATGPGPGLKHPRIPFGMAQGFQRALVIVGSFIWGNSKTKNKMGESVEGAGDSERQTVDHPITTPTTVPASQNLTPASSMGVWPGSRQLDMRNSPVDIDLMRG</sequence>
<organism evidence="9 10">
    <name type="scientific">Vitis vinifera</name>
    <name type="common">Grape</name>
    <dbReference type="NCBI Taxonomy" id="29760"/>
    <lineage>
        <taxon>Eukaryota</taxon>
        <taxon>Viridiplantae</taxon>
        <taxon>Streptophyta</taxon>
        <taxon>Embryophyta</taxon>
        <taxon>Tracheophyta</taxon>
        <taxon>Spermatophyta</taxon>
        <taxon>Magnoliopsida</taxon>
        <taxon>eudicotyledons</taxon>
        <taxon>Gunneridae</taxon>
        <taxon>Pentapetalae</taxon>
        <taxon>rosids</taxon>
        <taxon>Vitales</taxon>
        <taxon>Vitaceae</taxon>
        <taxon>Viteae</taxon>
        <taxon>Vitis</taxon>
    </lineage>
</organism>
<dbReference type="PANTHER" id="PTHR31500">
    <property type="entry name" value="AT-HOOK MOTIF NUCLEAR-LOCALIZED PROTEIN 9"/>
    <property type="match status" value="1"/>
</dbReference>
<dbReference type="Proteomes" id="UP000288805">
    <property type="component" value="Unassembled WGS sequence"/>
</dbReference>
<keyword evidence="4 6" id="KW-0804">Transcription</keyword>
<dbReference type="CDD" id="cd11378">
    <property type="entry name" value="DUF296"/>
    <property type="match status" value="1"/>
</dbReference>
<dbReference type="AlphaFoldDB" id="A0A438D579"/>
<feature type="compositionally biased region" description="Polar residues" evidence="7">
    <location>
        <begin position="343"/>
        <end position="358"/>
    </location>
</feature>
<dbReference type="PROSITE" id="PS51742">
    <property type="entry name" value="PPC"/>
    <property type="match status" value="1"/>
</dbReference>
<evidence type="ECO:0000256" key="2">
    <source>
        <dbReference type="ARBA" id="ARBA00023015"/>
    </source>
</evidence>
<dbReference type="GO" id="GO:0003680">
    <property type="term" value="F:minor groove of adenine-thymine-rich DNA binding"/>
    <property type="evidence" value="ECO:0007669"/>
    <property type="project" value="UniProtKB-UniRule"/>
</dbReference>
<evidence type="ECO:0000313" key="9">
    <source>
        <dbReference type="EMBL" id="RVW30613.1"/>
    </source>
</evidence>
<feature type="domain" description="PPC" evidence="8">
    <location>
        <begin position="155"/>
        <end position="282"/>
    </location>
</feature>
<evidence type="ECO:0000256" key="1">
    <source>
        <dbReference type="ARBA" id="ARBA00003687"/>
    </source>
</evidence>
<dbReference type="Pfam" id="PF03479">
    <property type="entry name" value="PCC"/>
    <property type="match status" value="1"/>
</dbReference>
<feature type="region of interest" description="Disordered" evidence="7">
    <location>
        <begin position="323"/>
        <end position="383"/>
    </location>
</feature>
<protein>
    <recommendedName>
        <fullName evidence="6">AT-hook motif nuclear-localized protein</fullName>
    </recommendedName>
</protein>
<dbReference type="InterPro" id="IPR017956">
    <property type="entry name" value="AT_hook_DNA-bd_motif"/>
</dbReference>
<proteinExistence type="predicted"/>
<dbReference type="PANTHER" id="PTHR31500:SF9">
    <property type="entry name" value="AT-HOOK MOTIF NUCLEAR-LOCALIZED PROTEIN 9"/>
    <property type="match status" value="1"/>
</dbReference>
<evidence type="ECO:0000259" key="8">
    <source>
        <dbReference type="PROSITE" id="PS51742"/>
    </source>
</evidence>
<dbReference type="GO" id="GO:0005634">
    <property type="term" value="C:nucleus"/>
    <property type="evidence" value="ECO:0007669"/>
    <property type="project" value="UniProtKB-SubCell"/>
</dbReference>